<dbReference type="InterPro" id="IPR008197">
    <property type="entry name" value="WAP_dom"/>
</dbReference>
<feature type="region of interest" description="Disordered" evidence="5">
    <location>
        <begin position="357"/>
        <end position="380"/>
    </location>
</feature>
<comment type="caution">
    <text evidence="7">The sequence shown here is derived from an EMBL/GenBank/DDBJ whole genome shotgun (WGS) entry which is preliminary data.</text>
</comment>
<dbReference type="Gene3D" id="2.10.25.10">
    <property type="entry name" value="Laminin"/>
    <property type="match status" value="5"/>
</dbReference>
<dbReference type="SMART" id="SM00211">
    <property type="entry name" value="TY"/>
    <property type="match status" value="1"/>
</dbReference>
<proteinExistence type="predicted"/>
<dbReference type="EMBL" id="CAJGYM010000011">
    <property type="protein sequence ID" value="CAD6189494.1"/>
    <property type="molecule type" value="Genomic_DNA"/>
</dbReference>
<dbReference type="InterPro" id="IPR036857">
    <property type="entry name" value="Thyroglobulin_1_sf"/>
</dbReference>
<dbReference type="InterPro" id="IPR036423">
    <property type="entry name" value="SOD-like_Cu/Zn_dom_sf"/>
</dbReference>
<evidence type="ECO:0000256" key="4">
    <source>
        <dbReference type="PROSITE-ProRule" id="PRU00500"/>
    </source>
</evidence>
<dbReference type="SUPFAM" id="SSF57567">
    <property type="entry name" value="Serine protease inhibitors"/>
    <property type="match status" value="4"/>
</dbReference>
<comment type="caution">
    <text evidence="4">Lacks conserved residue(s) required for the propagation of feature annotation.</text>
</comment>
<dbReference type="Pfam" id="PF01826">
    <property type="entry name" value="TIL"/>
    <property type="match status" value="4"/>
</dbReference>
<organism evidence="7 8">
    <name type="scientific">Caenorhabditis auriculariae</name>
    <dbReference type="NCBI Taxonomy" id="2777116"/>
    <lineage>
        <taxon>Eukaryota</taxon>
        <taxon>Metazoa</taxon>
        <taxon>Ecdysozoa</taxon>
        <taxon>Nematoda</taxon>
        <taxon>Chromadorea</taxon>
        <taxon>Rhabditida</taxon>
        <taxon>Rhabditina</taxon>
        <taxon>Rhabditomorpha</taxon>
        <taxon>Rhabditoidea</taxon>
        <taxon>Rhabditidae</taxon>
        <taxon>Peloderinae</taxon>
        <taxon>Caenorhabditis</taxon>
    </lineage>
</organism>
<dbReference type="OrthoDB" id="6236007at2759"/>
<keyword evidence="8" id="KW-1185">Reference proteome</keyword>
<accession>A0A8S1H2W3</accession>
<dbReference type="Gene3D" id="2.60.40.200">
    <property type="entry name" value="Superoxide dismutase, copper/zinc binding domain"/>
    <property type="match status" value="1"/>
</dbReference>
<protein>
    <recommendedName>
        <fullName evidence="6">Thyroglobulin type-1 domain-containing protein</fullName>
    </recommendedName>
</protein>
<keyword evidence="1" id="KW-0646">Protease inhibitor</keyword>
<feature type="domain" description="Thyroglobulin type-1" evidence="6">
    <location>
        <begin position="16"/>
        <end position="83"/>
    </location>
</feature>
<feature type="disulfide bond" evidence="4">
    <location>
        <begin position="55"/>
        <end position="62"/>
    </location>
</feature>
<keyword evidence="2" id="KW-0722">Serine protease inhibitor</keyword>
<evidence type="ECO:0000256" key="3">
    <source>
        <dbReference type="ARBA" id="ARBA00023157"/>
    </source>
</evidence>
<name>A0A8S1H2W3_9PELO</name>
<dbReference type="SUPFAM" id="SSF49329">
    <property type="entry name" value="Cu,Zn superoxide dismutase-like"/>
    <property type="match status" value="1"/>
</dbReference>
<reference evidence="7" key="1">
    <citation type="submission" date="2020-10" db="EMBL/GenBank/DDBJ databases">
        <authorList>
            <person name="Kikuchi T."/>
        </authorList>
    </citation>
    <scope>NUCLEOTIDE SEQUENCE</scope>
    <source>
        <strain evidence="7">NKZ352</strain>
    </source>
</reference>
<dbReference type="Proteomes" id="UP000835052">
    <property type="component" value="Unassembled WGS sequence"/>
</dbReference>
<dbReference type="InterPro" id="IPR002919">
    <property type="entry name" value="TIL_dom"/>
</dbReference>
<dbReference type="CDD" id="cd00191">
    <property type="entry name" value="TY"/>
    <property type="match status" value="1"/>
</dbReference>
<evidence type="ECO:0000259" key="6">
    <source>
        <dbReference type="PROSITE" id="PS51162"/>
    </source>
</evidence>
<dbReference type="PANTHER" id="PTHR23259:SF70">
    <property type="entry name" value="ACCESSORY GLAND PROTEIN ACP62F-RELATED"/>
    <property type="match status" value="1"/>
</dbReference>
<dbReference type="CDD" id="cd19941">
    <property type="entry name" value="TIL"/>
    <property type="match status" value="5"/>
</dbReference>
<dbReference type="Pfam" id="PF00095">
    <property type="entry name" value="WAP"/>
    <property type="match status" value="1"/>
</dbReference>
<dbReference type="InterPro" id="IPR051368">
    <property type="entry name" value="SerProtInhib-TIL_Domain"/>
</dbReference>
<evidence type="ECO:0000256" key="2">
    <source>
        <dbReference type="ARBA" id="ARBA00022900"/>
    </source>
</evidence>
<dbReference type="SUPFAM" id="SSF57610">
    <property type="entry name" value="Thyroglobulin type-1 domain"/>
    <property type="match status" value="1"/>
</dbReference>
<dbReference type="InterPro" id="IPR000716">
    <property type="entry name" value="Thyroglobulin_1"/>
</dbReference>
<dbReference type="GO" id="GO:0004867">
    <property type="term" value="F:serine-type endopeptidase inhibitor activity"/>
    <property type="evidence" value="ECO:0007669"/>
    <property type="project" value="UniProtKB-KW"/>
</dbReference>
<dbReference type="GO" id="GO:0046872">
    <property type="term" value="F:metal ion binding"/>
    <property type="evidence" value="ECO:0007669"/>
    <property type="project" value="InterPro"/>
</dbReference>
<evidence type="ECO:0000256" key="1">
    <source>
        <dbReference type="ARBA" id="ARBA00022690"/>
    </source>
</evidence>
<dbReference type="PROSITE" id="PS51162">
    <property type="entry name" value="THYROGLOBULIN_1_2"/>
    <property type="match status" value="1"/>
</dbReference>
<dbReference type="InterPro" id="IPR036084">
    <property type="entry name" value="Ser_inhib-like_sf"/>
</dbReference>
<gene>
    <name evidence="7" type="ORF">CAUJ_LOCUS5413</name>
</gene>
<evidence type="ECO:0000256" key="5">
    <source>
        <dbReference type="SAM" id="MobiDB-lite"/>
    </source>
</evidence>
<feature type="compositionally biased region" description="Basic and acidic residues" evidence="5">
    <location>
        <begin position="370"/>
        <end position="379"/>
    </location>
</feature>
<evidence type="ECO:0000313" key="8">
    <source>
        <dbReference type="Proteomes" id="UP000835052"/>
    </source>
</evidence>
<keyword evidence="3 4" id="KW-1015">Disulfide bond</keyword>
<evidence type="ECO:0000313" key="7">
    <source>
        <dbReference type="EMBL" id="CAD6189494.1"/>
    </source>
</evidence>
<dbReference type="GO" id="GO:0005576">
    <property type="term" value="C:extracellular region"/>
    <property type="evidence" value="ECO:0007669"/>
    <property type="project" value="InterPro"/>
</dbReference>
<dbReference type="GO" id="GO:0006801">
    <property type="term" value="P:superoxide metabolic process"/>
    <property type="evidence" value="ECO:0007669"/>
    <property type="project" value="InterPro"/>
</dbReference>
<dbReference type="AlphaFoldDB" id="A0A8S1H2W3"/>
<dbReference type="PANTHER" id="PTHR23259">
    <property type="entry name" value="RIDDLE"/>
    <property type="match status" value="1"/>
</dbReference>
<sequence length="888" mass="97067">MYATVSPSLALFFRCETPCHQRRRELLNELRNFEILGQAIPQCVEDGVLFRKRQCLAGTDVCWCVTKNGRRLSRREYRNERECETVRRRQENMALKAAALLKEEFSEEKNGGKTCSIRHPGECPNHTADLKSLPHCQCDSDCGVGKKCCRSTCMTTFSNTSTTKVQPESMTNTTATPRTTNKLPTTLSLVCGANEQYSACYSPCQASCEDPTTMPCPSPGCSAGCICLPGFIRRDGSPRSACVPRGLCAAYDTTMRCADDRRQYQTCGSACPISCDTRNSPRCSEKCVSGCFCRIPFVLENGQDPLHSRCILPSECPIPKTPPPPLVARQPASFDCPDLNRLVSFLGVRQSPRWLRPHGDVHQYPGQKSADSHPGDEKSVLGPLEKLPELRIGVSCGLQLKRLIFLVGMCTFLRFRLLLPTSLRHDPQSECVLAQQCPRKSSKPTNISIASRESCSDPRKEWTSCGARQCARSCHNPLGRCPEGQCSPGCVCREPYVLQDSSDPTSRCVLPTECERKCDDPAKEYITCGSSCPMGCDNLHPKNCAPCQAGCFCRNGLVFLNSSNWQASNCVRLENCPPTTVETTQVVTSTLPTVFTHTQLEMTSQPIEGLEIAKEKRRQDQCPPTTFDVGGRSCSTDTDCPVEQRCCRPMIVALGVSPQRCVCPDPKAVWSACGSVCPEYCGQPSVPVCSSTCSAGCHCAPGFVKSRNDLTAPCVPREQCSRVSPSHDQPEAPDSSLNGFRATIKEIPPENPFLEDTVAVAVLVARDSSVMGRFTFAEISSNTMKIRGEVFGLPSGGPHAVVLHQFGDTSDGCSRIGPPYSRSANRTPSMGDVTENGVFDRVVDWPVSDVVGRSVVIYRFSTSEWTEKAQGEKPLACGTIGLTKVATN</sequence>